<proteinExistence type="predicted"/>
<dbReference type="InterPro" id="IPR013149">
    <property type="entry name" value="ADH-like_C"/>
</dbReference>
<dbReference type="InterPro" id="IPR050700">
    <property type="entry name" value="YIM1/Zinc_Alcohol_DH_Fams"/>
</dbReference>
<evidence type="ECO:0000313" key="3">
    <source>
        <dbReference type="Proteomes" id="UP001500902"/>
    </source>
</evidence>
<feature type="domain" description="Alcohol dehydrogenase-like C-terminal" evidence="1">
    <location>
        <begin position="52"/>
        <end position="117"/>
    </location>
</feature>
<dbReference type="RefSeq" id="WP_344891271.1">
    <property type="nucleotide sequence ID" value="NZ_BAAAZP010000178.1"/>
</dbReference>
<sequence>MADLATTVAVPQALPMSQAAALLQVGPAAFSLIEAAELELGQRVLVTGAGGALGLALVELAARAGAHVVGSAHGAAKRERALELGAAQAVDYPDVVAGDAFDVVFDGVGGQVGADAFAIGSAGTATISARSW</sequence>
<dbReference type="PANTHER" id="PTHR11695">
    <property type="entry name" value="ALCOHOL DEHYDROGENASE RELATED"/>
    <property type="match status" value="1"/>
</dbReference>
<dbReference type="SUPFAM" id="SSF51735">
    <property type="entry name" value="NAD(P)-binding Rossmann-fold domains"/>
    <property type="match status" value="1"/>
</dbReference>
<reference evidence="3" key="1">
    <citation type="journal article" date="2019" name="Int. J. Syst. Evol. Microbiol.">
        <title>The Global Catalogue of Microorganisms (GCM) 10K type strain sequencing project: providing services to taxonomists for standard genome sequencing and annotation.</title>
        <authorList>
            <consortium name="The Broad Institute Genomics Platform"/>
            <consortium name="The Broad Institute Genome Sequencing Center for Infectious Disease"/>
            <person name="Wu L."/>
            <person name="Ma J."/>
        </authorList>
    </citation>
    <scope>NUCLEOTIDE SEQUENCE [LARGE SCALE GENOMIC DNA]</scope>
    <source>
        <strain evidence="3">JCM 16904</strain>
    </source>
</reference>
<dbReference type="Gene3D" id="3.90.180.10">
    <property type="entry name" value="Medium-chain alcohol dehydrogenases, catalytic domain"/>
    <property type="match status" value="1"/>
</dbReference>
<evidence type="ECO:0000313" key="2">
    <source>
        <dbReference type="EMBL" id="GAA3703999.1"/>
    </source>
</evidence>
<evidence type="ECO:0000259" key="1">
    <source>
        <dbReference type="Pfam" id="PF00107"/>
    </source>
</evidence>
<dbReference type="PANTHER" id="PTHR11695:SF294">
    <property type="entry name" value="RETICULON-4-INTERACTING PROTEIN 1, MITOCHONDRIAL"/>
    <property type="match status" value="1"/>
</dbReference>
<dbReference type="Gene3D" id="3.40.50.720">
    <property type="entry name" value="NAD(P)-binding Rossmann-like Domain"/>
    <property type="match status" value="1"/>
</dbReference>
<comment type="caution">
    <text evidence="2">The sequence shown here is derived from an EMBL/GenBank/DDBJ whole genome shotgun (WGS) entry which is preliminary data.</text>
</comment>
<accession>A0ABP7DGE9</accession>
<dbReference type="Pfam" id="PF00107">
    <property type="entry name" value="ADH_zinc_N"/>
    <property type="match status" value="1"/>
</dbReference>
<organism evidence="2 3">
    <name type="scientific">Nonomuraea antimicrobica</name>
    <dbReference type="NCBI Taxonomy" id="561173"/>
    <lineage>
        <taxon>Bacteria</taxon>
        <taxon>Bacillati</taxon>
        <taxon>Actinomycetota</taxon>
        <taxon>Actinomycetes</taxon>
        <taxon>Streptosporangiales</taxon>
        <taxon>Streptosporangiaceae</taxon>
        <taxon>Nonomuraea</taxon>
    </lineage>
</organism>
<protein>
    <recommendedName>
        <fullName evidence="1">Alcohol dehydrogenase-like C-terminal domain-containing protein</fullName>
    </recommendedName>
</protein>
<keyword evidence="3" id="KW-1185">Reference proteome</keyword>
<name>A0ABP7DGE9_9ACTN</name>
<dbReference type="Proteomes" id="UP001500902">
    <property type="component" value="Unassembled WGS sequence"/>
</dbReference>
<gene>
    <name evidence="2" type="ORF">GCM10022224_082040</name>
</gene>
<dbReference type="EMBL" id="BAAAZP010000178">
    <property type="protein sequence ID" value="GAA3703999.1"/>
    <property type="molecule type" value="Genomic_DNA"/>
</dbReference>
<dbReference type="InterPro" id="IPR036291">
    <property type="entry name" value="NAD(P)-bd_dom_sf"/>
</dbReference>